<sequence>MAAESDHVARFDHVSSEGQLVFTVDGRNAVVTVDDELERAILEAKQILSERMEDEAPAQRTQPLPISQIQSLIRAGATTEQVAAKYSLSEAIVRRFSTSVEAEKQYAINQFLHVGAPRESHMHTISQLIENTLAAAQVAPASVSWAATRRGLEPWQISATFESNGRPVVARWSWNMRDNAVVCENNAASVLLGEFIPSENTAIKAAEAAPDDDSFPMSLNLPGNSADSARIEMTLSSWRHDQAAAAVAERDALRMEASRRDPADRPSGEQVAMAPAGDGGQVNDGGVPAAVAGDAAATGVPDAGIPVAGDGHGAGHPDDDAVDVVADAANADDMDQAGTTAEDHAADGREAGGHDAAAHDDMHDGMMDFPPTSDRLVAVPSPDADVPAATAGRTGDAVVSAAPKAEVEDAREAARKRTPNVSISAIAGGGRSRRQNDRQPLRPATTPTPADGETTSVIDQDDLRTPTNGFPAVNESAQAAAKKAKKNNAFRSWDEIIFG</sequence>
<evidence type="ECO:0000256" key="1">
    <source>
        <dbReference type="SAM" id="MobiDB-lite"/>
    </source>
</evidence>
<feature type="compositionally biased region" description="Basic and acidic residues" evidence="1">
    <location>
        <begin position="341"/>
        <end position="366"/>
    </location>
</feature>
<comment type="caution">
    <text evidence="3">The sequence shown here is derived from an EMBL/GenBank/DDBJ whole genome shotgun (WGS) entry which is preliminary data.</text>
</comment>
<reference evidence="3 4" key="1">
    <citation type="submission" date="2019-09" db="EMBL/GenBank/DDBJ databases">
        <title>Phylogenetic characterization of a novel taxon of the genus Bifidobacterium: Bifidobacterium choloepi sp. nov.</title>
        <authorList>
            <person name="Modesto M."/>
            <person name="Satti M."/>
        </authorList>
    </citation>
    <scope>NUCLEOTIDE SEQUENCE [LARGE SCALE GENOMIC DNA]</scope>
    <source>
        <strain evidence="3 4">BRDM6</strain>
    </source>
</reference>
<organism evidence="3 4">
    <name type="scientific">Bifidobacterium choloepi</name>
    <dbReference type="NCBI Taxonomy" id="2614131"/>
    <lineage>
        <taxon>Bacteria</taxon>
        <taxon>Bacillati</taxon>
        <taxon>Actinomycetota</taxon>
        <taxon>Actinomycetes</taxon>
        <taxon>Bifidobacteriales</taxon>
        <taxon>Bifidobacteriaceae</taxon>
        <taxon>Bifidobacterium</taxon>
    </lineage>
</organism>
<dbReference type="RefSeq" id="WP_163227744.1">
    <property type="nucleotide sequence ID" value="NZ_VYSG01000002.1"/>
</dbReference>
<feature type="compositionally biased region" description="Basic and acidic residues" evidence="1">
    <location>
        <begin position="254"/>
        <end position="267"/>
    </location>
</feature>
<dbReference type="InterPro" id="IPR021421">
    <property type="entry name" value="DUF3071"/>
</dbReference>
<dbReference type="Proteomes" id="UP000469292">
    <property type="component" value="Unassembled WGS sequence"/>
</dbReference>
<keyword evidence="4" id="KW-1185">Reference proteome</keyword>
<dbReference type="AlphaFoldDB" id="A0A6I5N0N9"/>
<feature type="compositionally biased region" description="Polar residues" evidence="1">
    <location>
        <begin position="445"/>
        <end position="458"/>
    </location>
</feature>
<dbReference type="EMBL" id="VYSG01000002">
    <property type="protein sequence ID" value="NEG70147.1"/>
    <property type="molecule type" value="Genomic_DNA"/>
</dbReference>
<gene>
    <name evidence="3" type="ORF">F6S87_05990</name>
</gene>
<dbReference type="Pfam" id="PF11268">
    <property type="entry name" value="DUF3071"/>
    <property type="match status" value="1"/>
</dbReference>
<dbReference type="InterPro" id="IPR047682">
    <property type="entry name" value="SepH-like"/>
</dbReference>
<feature type="compositionally biased region" description="Low complexity" evidence="1">
    <location>
        <begin position="377"/>
        <end position="391"/>
    </location>
</feature>
<protein>
    <submittedName>
        <fullName evidence="3">DUF3071 domain-containing protein</fullName>
    </submittedName>
</protein>
<feature type="domain" description="DUF3071" evidence="2">
    <location>
        <begin position="10"/>
        <end position="174"/>
    </location>
</feature>
<evidence type="ECO:0000313" key="4">
    <source>
        <dbReference type="Proteomes" id="UP000469292"/>
    </source>
</evidence>
<feature type="region of interest" description="Disordered" evidence="1">
    <location>
        <begin position="254"/>
        <end position="289"/>
    </location>
</feature>
<proteinExistence type="predicted"/>
<feature type="region of interest" description="Disordered" evidence="1">
    <location>
        <begin position="338"/>
        <end position="472"/>
    </location>
</feature>
<accession>A0A6I5N0N9</accession>
<dbReference type="NCBIfam" id="NF040712">
    <property type="entry name" value="SepH"/>
    <property type="match status" value="1"/>
</dbReference>
<feature type="compositionally biased region" description="Basic and acidic residues" evidence="1">
    <location>
        <begin position="405"/>
        <end position="415"/>
    </location>
</feature>
<name>A0A6I5N0N9_9BIFI</name>
<evidence type="ECO:0000313" key="3">
    <source>
        <dbReference type="EMBL" id="NEG70147.1"/>
    </source>
</evidence>
<evidence type="ECO:0000259" key="2">
    <source>
        <dbReference type="Pfam" id="PF11268"/>
    </source>
</evidence>